<feature type="domain" description="FHA" evidence="1">
    <location>
        <begin position="23"/>
        <end position="73"/>
    </location>
</feature>
<dbReference type="InterPro" id="IPR008984">
    <property type="entry name" value="SMAD_FHA_dom_sf"/>
</dbReference>
<dbReference type="STRING" id="706587.Desti_3086"/>
<dbReference type="InterPro" id="IPR000253">
    <property type="entry name" value="FHA_dom"/>
</dbReference>
<dbReference type="HOGENOM" id="CLU_102503_0_0_7"/>
<dbReference type="SUPFAM" id="SSF49879">
    <property type="entry name" value="SMAD/FHA domain"/>
    <property type="match status" value="2"/>
</dbReference>
<dbReference type="Pfam" id="PF00498">
    <property type="entry name" value="FHA"/>
    <property type="match status" value="2"/>
</dbReference>
<dbReference type="OrthoDB" id="9782676at2"/>
<name>I4C857_DESTA</name>
<organism evidence="2 3">
    <name type="scientific">Desulfomonile tiedjei (strain ATCC 49306 / DSM 6799 / DCB-1)</name>
    <dbReference type="NCBI Taxonomy" id="706587"/>
    <lineage>
        <taxon>Bacteria</taxon>
        <taxon>Pseudomonadati</taxon>
        <taxon>Thermodesulfobacteriota</taxon>
        <taxon>Desulfomonilia</taxon>
        <taxon>Desulfomonilales</taxon>
        <taxon>Desulfomonilaceae</taxon>
        <taxon>Desulfomonile</taxon>
    </lineage>
</organism>
<reference evidence="3" key="1">
    <citation type="submission" date="2012-06" db="EMBL/GenBank/DDBJ databases">
        <title>Complete sequence of chromosome of Desulfomonile tiedjei DSM 6799.</title>
        <authorList>
            <person name="Lucas S."/>
            <person name="Copeland A."/>
            <person name="Lapidus A."/>
            <person name="Glavina del Rio T."/>
            <person name="Dalin E."/>
            <person name="Tice H."/>
            <person name="Bruce D."/>
            <person name="Goodwin L."/>
            <person name="Pitluck S."/>
            <person name="Peters L."/>
            <person name="Ovchinnikova G."/>
            <person name="Zeytun A."/>
            <person name="Lu M."/>
            <person name="Kyrpides N."/>
            <person name="Mavromatis K."/>
            <person name="Ivanova N."/>
            <person name="Brettin T."/>
            <person name="Detter J.C."/>
            <person name="Han C."/>
            <person name="Larimer F."/>
            <person name="Land M."/>
            <person name="Hauser L."/>
            <person name="Markowitz V."/>
            <person name="Cheng J.-F."/>
            <person name="Hugenholtz P."/>
            <person name="Woyke T."/>
            <person name="Wu D."/>
            <person name="Spring S."/>
            <person name="Schroeder M."/>
            <person name="Brambilla E."/>
            <person name="Klenk H.-P."/>
            <person name="Eisen J.A."/>
        </authorList>
    </citation>
    <scope>NUCLEOTIDE SEQUENCE [LARGE SCALE GENOMIC DNA]</scope>
    <source>
        <strain evidence="3">ATCC 49306 / DSM 6799 / DCB-1</strain>
    </source>
</reference>
<dbReference type="CDD" id="cd00060">
    <property type="entry name" value="FHA"/>
    <property type="match status" value="2"/>
</dbReference>
<gene>
    <name evidence="2" type="ordered locus">Desti_3086</name>
</gene>
<evidence type="ECO:0000259" key="1">
    <source>
        <dbReference type="PROSITE" id="PS50006"/>
    </source>
</evidence>
<keyword evidence="3" id="KW-1185">Reference proteome</keyword>
<evidence type="ECO:0000313" key="3">
    <source>
        <dbReference type="Proteomes" id="UP000006055"/>
    </source>
</evidence>
<sequence length="253" mass="28293">MFKLVLKFQDAVLEEYTFEKTPVTIGRREDNDVVIDNMAVSGHHAIIEEEDPNYYVLADLESLNGTFVNEKKIAREKIFDNDTLIVGKHILSFIDLRPQDERPSREAEVAKDKPTFRETVILDTKAQQELLAKHAAEQGSTENSPERPKRIEFHGSLTLISGGTPQIIDLTKRLTTLGKSNEADVRCSGLLVGKTAALINKRPNGFFLAYAEGLKKPEVNGETITTQVQLQDGDEISIGGTRLTFNLREEVLN</sequence>
<dbReference type="AlphaFoldDB" id="I4C857"/>
<proteinExistence type="predicted"/>
<dbReference type="RefSeq" id="WP_014810885.1">
    <property type="nucleotide sequence ID" value="NC_018025.1"/>
</dbReference>
<accession>I4C857</accession>
<dbReference type="InterPro" id="IPR050923">
    <property type="entry name" value="Cell_Proc_Reg/RNA_Proc"/>
</dbReference>
<evidence type="ECO:0000313" key="2">
    <source>
        <dbReference type="EMBL" id="AFM25748.1"/>
    </source>
</evidence>
<dbReference type="eggNOG" id="COG1716">
    <property type="taxonomic scope" value="Bacteria"/>
</dbReference>
<dbReference type="PROSITE" id="PS50006">
    <property type="entry name" value="FHA_DOMAIN"/>
    <property type="match status" value="1"/>
</dbReference>
<dbReference type="PANTHER" id="PTHR23308">
    <property type="entry name" value="NUCLEAR INHIBITOR OF PROTEIN PHOSPHATASE-1"/>
    <property type="match status" value="1"/>
</dbReference>
<protein>
    <submittedName>
        <fullName evidence="2">FHA domain-containing protein</fullName>
    </submittedName>
</protein>
<dbReference type="EMBL" id="CP003360">
    <property type="protein sequence ID" value="AFM25748.1"/>
    <property type="molecule type" value="Genomic_DNA"/>
</dbReference>
<dbReference type="KEGG" id="dti:Desti_3086"/>
<dbReference type="Proteomes" id="UP000006055">
    <property type="component" value="Chromosome"/>
</dbReference>
<dbReference type="SMART" id="SM00240">
    <property type="entry name" value="FHA"/>
    <property type="match status" value="1"/>
</dbReference>
<dbReference type="Gene3D" id="2.60.200.20">
    <property type="match status" value="2"/>
</dbReference>